<evidence type="ECO:0000313" key="3">
    <source>
        <dbReference type="EMBL" id="KAH9422556.1"/>
    </source>
</evidence>
<dbReference type="EMBL" id="NJHN03000036">
    <property type="protein sequence ID" value="KAH9422556.1"/>
    <property type="molecule type" value="Genomic_DNA"/>
</dbReference>
<feature type="region of interest" description="Disordered" evidence="1">
    <location>
        <begin position="255"/>
        <end position="288"/>
    </location>
</feature>
<feature type="compositionally biased region" description="Polar residues" evidence="1">
    <location>
        <begin position="26"/>
        <end position="86"/>
    </location>
</feature>
<comment type="caution">
    <text evidence="3">The sequence shown here is derived from an EMBL/GenBank/DDBJ whole genome shotgun (WGS) entry which is preliminary data.</text>
</comment>
<accession>A0ABQ8JIZ1</accession>
<protein>
    <submittedName>
        <fullName evidence="3">Uncharacterized protein</fullName>
    </submittedName>
</protein>
<reference evidence="3 4" key="2">
    <citation type="journal article" date="2022" name="Mol. Biol. Evol.">
        <title>Comparative Genomics Reveals Insights into the Divergent Evolution of Astigmatic Mites and Household Pest Adaptations.</title>
        <authorList>
            <person name="Xiong Q."/>
            <person name="Wan A.T."/>
            <person name="Liu X."/>
            <person name="Fung C.S."/>
            <person name="Xiao X."/>
            <person name="Malainual N."/>
            <person name="Hou J."/>
            <person name="Wang L."/>
            <person name="Wang M."/>
            <person name="Yang K.Y."/>
            <person name="Cui Y."/>
            <person name="Leung E.L."/>
            <person name="Nong W."/>
            <person name="Shin S.K."/>
            <person name="Au S.W."/>
            <person name="Jeong K.Y."/>
            <person name="Chew F.T."/>
            <person name="Hui J.H."/>
            <person name="Leung T.F."/>
            <person name="Tungtrongchitr A."/>
            <person name="Zhong N."/>
            <person name="Liu Z."/>
            <person name="Tsui S.K."/>
        </authorList>
    </citation>
    <scope>NUCLEOTIDE SEQUENCE [LARGE SCALE GENOMIC DNA]</scope>
    <source>
        <strain evidence="3">Derp</strain>
    </source>
</reference>
<keyword evidence="4" id="KW-1185">Reference proteome</keyword>
<name>A0ABQ8JIZ1_DERPT</name>
<feature type="compositionally biased region" description="Low complexity" evidence="1">
    <location>
        <begin position="443"/>
        <end position="462"/>
    </location>
</feature>
<feature type="compositionally biased region" description="Low complexity" evidence="1">
    <location>
        <begin position="152"/>
        <end position="167"/>
    </location>
</feature>
<evidence type="ECO:0000256" key="2">
    <source>
        <dbReference type="SAM" id="SignalP"/>
    </source>
</evidence>
<gene>
    <name evidence="3" type="ORF">DERP_003233</name>
</gene>
<proteinExistence type="predicted"/>
<feature type="region of interest" description="Disordered" evidence="1">
    <location>
        <begin position="26"/>
        <end position="180"/>
    </location>
</feature>
<feature type="compositionally biased region" description="Low complexity" evidence="1">
    <location>
        <begin position="261"/>
        <end position="282"/>
    </location>
</feature>
<evidence type="ECO:0000313" key="4">
    <source>
        <dbReference type="Proteomes" id="UP000887458"/>
    </source>
</evidence>
<dbReference type="Proteomes" id="UP000887458">
    <property type="component" value="Unassembled WGS sequence"/>
</dbReference>
<feature type="signal peptide" evidence="2">
    <location>
        <begin position="1"/>
        <end position="18"/>
    </location>
</feature>
<feature type="compositionally biased region" description="Low complexity" evidence="1">
    <location>
        <begin position="108"/>
        <end position="138"/>
    </location>
</feature>
<evidence type="ECO:0000256" key="1">
    <source>
        <dbReference type="SAM" id="MobiDB-lite"/>
    </source>
</evidence>
<feature type="region of interest" description="Disordered" evidence="1">
    <location>
        <begin position="417"/>
        <end position="471"/>
    </location>
</feature>
<reference evidence="3 4" key="1">
    <citation type="journal article" date="2018" name="J. Allergy Clin. Immunol.">
        <title>High-quality assembly of Dermatophagoides pteronyssinus genome and transcriptome reveals a wide range of novel allergens.</title>
        <authorList>
            <person name="Liu X.Y."/>
            <person name="Yang K.Y."/>
            <person name="Wang M.Q."/>
            <person name="Kwok J.S."/>
            <person name="Zeng X."/>
            <person name="Yang Z."/>
            <person name="Xiao X.J."/>
            <person name="Lau C.P."/>
            <person name="Li Y."/>
            <person name="Huang Z.M."/>
            <person name="Ba J.G."/>
            <person name="Yim A.K."/>
            <person name="Ouyang C.Y."/>
            <person name="Ngai S.M."/>
            <person name="Chan T.F."/>
            <person name="Leung E.L."/>
            <person name="Liu L."/>
            <person name="Liu Z.G."/>
            <person name="Tsui S.K."/>
        </authorList>
    </citation>
    <scope>NUCLEOTIDE SEQUENCE [LARGE SCALE GENOMIC DNA]</scope>
    <source>
        <strain evidence="3">Derp</strain>
    </source>
</reference>
<keyword evidence="2" id="KW-0732">Signal</keyword>
<feature type="chain" id="PRO_5046064677" evidence="2">
    <location>
        <begin position="19"/>
        <end position="471"/>
    </location>
</feature>
<organism evidence="3 4">
    <name type="scientific">Dermatophagoides pteronyssinus</name>
    <name type="common">European house dust mite</name>
    <dbReference type="NCBI Taxonomy" id="6956"/>
    <lineage>
        <taxon>Eukaryota</taxon>
        <taxon>Metazoa</taxon>
        <taxon>Ecdysozoa</taxon>
        <taxon>Arthropoda</taxon>
        <taxon>Chelicerata</taxon>
        <taxon>Arachnida</taxon>
        <taxon>Acari</taxon>
        <taxon>Acariformes</taxon>
        <taxon>Sarcoptiformes</taxon>
        <taxon>Astigmata</taxon>
        <taxon>Psoroptidia</taxon>
        <taxon>Analgoidea</taxon>
        <taxon>Pyroglyphidae</taxon>
        <taxon>Dermatophagoidinae</taxon>
        <taxon>Dermatophagoides</taxon>
    </lineage>
</organism>
<sequence>MIILSLSFLCLTISTCLGQEQTTITNEPSNVTESSSLPSEATTPISIQDDVSTNTSEQSVNADSNDGTDRANNQGNDESSDNQQQPKVFIIHHHYNGPPPYSDFMNRLQPVPSPSVQQSSSPSIPNQNNFNNLPPEFQDPNYPFGSQIQSRSQNFPQQPQSEESQPNANDEDLGRFDPLGQFSDQQKKRQFFQDLLHNQLSKFESEIEPMIEKEDNMTEKNDMEDLLASVRDLKRSVENHQIFNITELMDDWKEGRIQPPSMQSSNQKPKNQQQQQQSSSPMPHFMHNYHPKQFRQQWPSSSSSYSSAIDIPQIPASHSEMTLNIRPPKTRTLLLVPQSRLIQPEFAPQFHPGGNGFQSGFYPPHLQAPRGFYSVQQQQHPQSTDMQPMMFQRRSSMIPQFNRYPMKSGVQYTLGRSADSDAENAHPINVSPTTDKANDNDSNDNQRSSSLENASASPSSNAYGPEIEYQK</sequence>